<dbReference type="AlphaFoldDB" id="A0AB74U4Y9"/>
<name>A0AB74U4Y9_9LACT</name>
<dbReference type="EMBL" id="CP142435">
    <property type="protein sequence ID" value="XBC50460.1"/>
    <property type="molecule type" value="Genomic_DNA"/>
</dbReference>
<evidence type="ECO:0000313" key="1">
    <source>
        <dbReference type="EMBL" id="XBC45348.1"/>
    </source>
</evidence>
<accession>A0AB74U4Y9</accession>
<dbReference type="EMBL" id="CP142433">
    <property type="protein sequence ID" value="XBC45348.1"/>
    <property type="molecule type" value="Genomic_DNA"/>
</dbReference>
<protein>
    <submittedName>
        <fullName evidence="2">Uncharacterized protein</fullName>
    </submittedName>
</protein>
<organism evidence="2">
    <name type="scientific">Dolosigranulum savutiense</name>
    <dbReference type="NCBI Taxonomy" id="3110288"/>
    <lineage>
        <taxon>Bacteria</taxon>
        <taxon>Bacillati</taxon>
        <taxon>Bacillota</taxon>
        <taxon>Bacilli</taxon>
        <taxon>Lactobacillales</taxon>
        <taxon>Carnobacteriaceae</taxon>
        <taxon>Dolosigranulum</taxon>
    </lineage>
</organism>
<dbReference type="RefSeq" id="WP_347299875.1">
    <property type="nucleotide sequence ID" value="NZ_CP142433.1"/>
</dbReference>
<gene>
    <name evidence="2" type="ORF">VUQ06_04360</name>
    <name evidence="1" type="ORF">VUQ08_05485</name>
</gene>
<sequence length="231" mass="25601">MLNKIKKVATFMLTLGLMISVITPNRVIASENQYEATSLRKYEDLRIIQSEELRTDAVNKFNSLFQNGKIEYSEEYFDFDNIKIAEMNGEVYATISKNDSVLSTVTIPLNTNENFYVENYFYEKDGNFWIKTKQDGEVISDVDSEVQFVNNDEILQGIRELNDYAIQSQQRGLNVSCFLAVSGAGATVSGLIAKVCGTPCVLAPPTCIVCLGGIVVVGGGSIAAAVWKCWE</sequence>
<dbReference type="KEGG" id="dst:VUQ06_04360"/>
<proteinExistence type="predicted"/>
<evidence type="ECO:0000313" key="2">
    <source>
        <dbReference type="EMBL" id="XBC50460.1"/>
    </source>
</evidence>
<reference evidence="2" key="1">
    <citation type="submission" date="2023-12" db="EMBL/GenBank/DDBJ databases">
        <title>Dolosigranulum savutii sp. nov. isolated from human upper respiratory samples collected in Botswana.</title>
        <authorList>
            <person name="Kelly M.S."/>
        </authorList>
    </citation>
    <scope>NUCLEOTIDE SEQUENCE</scope>
    <source>
        <strain evidence="2">MSK294</strain>
        <strain evidence="1">MSK433</strain>
    </source>
</reference>